<dbReference type="Gene3D" id="2.60.120.620">
    <property type="entry name" value="q2cbj1_9rhob like domain"/>
    <property type="match status" value="1"/>
</dbReference>
<reference evidence="3 4" key="1">
    <citation type="submission" date="2023-12" db="EMBL/GenBank/DDBJ databases">
        <title>Baltic Sea Cyanobacteria.</title>
        <authorList>
            <person name="Delbaje E."/>
            <person name="Fewer D.P."/>
            <person name="Shishido T.K."/>
        </authorList>
    </citation>
    <scope>NUCLEOTIDE SEQUENCE [LARGE SCALE GENOMIC DNA]</scope>
    <source>
        <strain evidence="3 4">UHCC 0139</strain>
    </source>
</reference>
<keyword evidence="1 3" id="KW-0560">Oxidoreductase</keyword>
<dbReference type="EC" id="1.14.11.-" evidence="3"/>
<dbReference type="EMBL" id="JAYGHX010000001">
    <property type="protein sequence ID" value="MEA5389895.1"/>
    <property type="molecule type" value="Genomic_DNA"/>
</dbReference>
<keyword evidence="1" id="KW-0479">Metal-binding</keyword>
<keyword evidence="1" id="KW-0408">Iron</keyword>
<evidence type="ECO:0000259" key="2">
    <source>
        <dbReference type="PROSITE" id="PS51471"/>
    </source>
</evidence>
<name>A0ABU5RQ48_9CYAN</name>
<dbReference type="Proteomes" id="UP001304461">
    <property type="component" value="Unassembled WGS sequence"/>
</dbReference>
<proteinExistence type="inferred from homology"/>
<dbReference type="InterPro" id="IPR005123">
    <property type="entry name" value="Oxoglu/Fe-dep_dioxygenase_dom"/>
</dbReference>
<evidence type="ECO:0000256" key="1">
    <source>
        <dbReference type="RuleBase" id="RU003682"/>
    </source>
</evidence>
<keyword evidence="4" id="KW-1185">Reference proteome</keyword>
<evidence type="ECO:0000313" key="4">
    <source>
        <dbReference type="Proteomes" id="UP001304461"/>
    </source>
</evidence>
<dbReference type="GO" id="GO:0016491">
    <property type="term" value="F:oxidoreductase activity"/>
    <property type="evidence" value="ECO:0007669"/>
    <property type="project" value="UniProtKB-KW"/>
</dbReference>
<comment type="caution">
    <text evidence="3">The sequence shown here is derived from an EMBL/GenBank/DDBJ whole genome shotgun (WGS) entry which is preliminary data.</text>
</comment>
<gene>
    <name evidence="3" type="ORF">VB738_01350</name>
</gene>
<comment type="similarity">
    <text evidence="1">Belongs to the iron/ascorbate-dependent oxidoreductase family.</text>
</comment>
<feature type="domain" description="Fe2OG dioxygenase" evidence="2">
    <location>
        <begin position="110"/>
        <end position="207"/>
    </location>
</feature>
<evidence type="ECO:0000313" key="3">
    <source>
        <dbReference type="EMBL" id="MEA5389895.1"/>
    </source>
</evidence>
<accession>A0ABU5RQ48</accession>
<dbReference type="InterPro" id="IPR044862">
    <property type="entry name" value="Pro_4_hyd_alph_FE2OG_OXY"/>
</dbReference>
<protein>
    <submittedName>
        <fullName evidence="3">2OG-Fe(II) oxygenase</fullName>
        <ecNumber evidence="3">1.14.11.-</ecNumber>
    </submittedName>
</protein>
<organism evidence="3 4">
    <name type="scientific">Cyanobium gracile UHCC 0139</name>
    <dbReference type="NCBI Taxonomy" id="3110308"/>
    <lineage>
        <taxon>Bacteria</taxon>
        <taxon>Bacillati</taxon>
        <taxon>Cyanobacteriota</taxon>
        <taxon>Cyanophyceae</taxon>
        <taxon>Synechococcales</taxon>
        <taxon>Prochlorococcaceae</taxon>
        <taxon>Cyanobium</taxon>
    </lineage>
</organism>
<dbReference type="RefSeq" id="WP_323304023.1">
    <property type="nucleotide sequence ID" value="NZ_JAYGHX010000001.1"/>
</dbReference>
<sequence length="220" mass="24230">MRLIGSFEDPGYLALADAAMAFFDRRSDLQRRGVAFSFDSEGHPGAAGSAEAPDAPGKVSTDISLVWIDRSDPEAQGLADVIMRGVSVGLKRYLAERPLFLSCCPERSLFVNPIFNLQRYAPGEGFYSWHCDWNTSDEATEPIRRVLAWILYLNTVPEGGTEFHWQDHHEEAVKGKLAIFPAGLSHLHRGRVSQTHTKTIATGWINAGTLDAYVARLAAG</sequence>
<dbReference type="PROSITE" id="PS51471">
    <property type="entry name" value="FE2OG_OXY"/>
    <property type="match status" value="1"/>
</dbReference>
<dbReference type="Pfam" id="PF13640">
    <property type="entry name" value="2OG-FeII_Oxy_3"/>
    <property type="match status" value="1"/>
</dbReference>